<dbReference type="GO" id="GO:0004301">
    <property type="term" value="F:epoxide hydrolase activity"/>
    <property type="evidence" value="ECO:0007669"/>
    <property type="project" value="UniProtKB-ARBA"/>
</dbReference>
<keyword evidence="2" id="KW-0378">Hydrolase</keyword>
<dbReference type="EMBL" id="CASHTH010004279">
    <property type="protein sequence ID" value="CAI8055424.1"/>
    <property type="molecule type" value="Genomic_DNA"/>
</dbReference>
<dbReference type="Proteomes" id="UP001174909">
    <property type="component" value="Unassembled WGS sequence"/>
</dbReference>
<comment type="caution">
    <text evidence="2">The sequence shown here is derived from an EMBL/GenBank/DDBJ whole genome shotgun (WGS) entry which is preliminary data.</text>
</comment>
<accession>A0AA35TWC0</accession>
<dbReference type="Pfam" id="PF00561">
    <property type="entry name" value="Abhydrolase_1"/>
    <property type="match status" value="1"/>
</dbReference>
<dbReference type="AlphaFoldDB" id="A0AA35TWC0"/>
<dbReference type="Gene3D" id="3.40.50.1820">
    <property type="entry name" value="alpha/beta hydrolase"/>
    <property type="match status" value="1"/>
</dbReference>
<dbReference type="SUPFAM" id="SSF53474">
    <property type="entry name" value="alpha/beta-Hydrolases"/>
    <property type="match status" value="1"/>
</dbReference>
<feature type="domain" description="AB hydrolase-1" evidence="1">
    <location>
        <begin position="5"/>
        <end position="191"/>
    </location>
</feature>
<evidence type="ECO:0000259" key="1">
    <source>
        <dbReference type="Pfam" id="PF00561"/>
    </source>
</evidence>
<dbReference type="InterPro" id="IPR029058">
    <property type="entry name" value="AB_hydrolase_fold"/>
</dbReference>
<keyword evidence="3" id="KW-1185">Reference proteome</keyword>
<evidence type="ECO:0000313" key="3">
    <source>
        <dbReference type="Proteomes" id="UP001174909"/>
    </source>
</evidence>
<gene>
    <name evidence="2" type="ORF">GBAR_LOCUS30270</name>
</gene>
<reference evidence="2" key="1">
    <citation type="submission" date="2023-03" db="EMBL/GenBank/DDBJ databases">
        <authorList>
            <person name="Steffen K."/>
            <person name="Cardenas P."/>
        </authorList>
    </citation>
    <scope>NUCLEOTIDE SEQUENCE</scope>
</reference>
<sequence length="208" mass="23948">MFYGRGYGETDKPPNKLDYRIELLVQDIAELIPALGHSSCVLCAHDWGGGVAWFVAMKYPELVDRLIIMNCPHFKVFQQNLQRNCGQLCKSWYMFLFQVPKVPEFLLSMSDYSAIRNTFTGAQQGVRNRASFPPEVVEAYKYTFSQPGALTAPINYYRCLHEARDDMKPYLNRKINMPTMIIWGDCDKFLSCEMADQHDMVCSDLTVK</sequence>
<proteinExistence type="predicted"/>
<name>A0AA35TWC0_GEOBA</name>
<protein>
    <submittedName>
        <fullName evidence="2">Epoxide hydrolase 4</fullName>
    </submittedName>
</protein>
<dbReference type="InterPro" id="IPR000073">
    <property type="entry name" value="AB_hydrolase_1"/>
</dbReference>
<dbReference type="PANTHER" id="PTHR43329">
    <property type="entry name" value="EPOXIDE HYDROLASE"/>
    <property type="match status" value="1"/>
</dbReference>
<evidence type="ECO:0000313" key="2">
    <source>
        <dbReference type="EMBL" id="CAI8055424.1"/>
    </source>
</evidence>
<organism evidence="2 3">
    <name type="scientific">Geodia barretti</name>
    <name type="common">Barrett's horny sponge</name>
    <dbReference type="NCBI Taxonomy" id="519541"/>
    <lineage>
        <taxon>Eukaryota</taxon>
        <taxon>Metazoa</taxon>
        <taxon>Porifera</taxon>
        <taxon>Demospongiae</taxon>
        <taxon>Heteroscleromorpha</taxon>
        <taxon>Tetractinellida</taxon>
        <taxon>Astrophorina</taxon>
        <taxon>Geodiidae</taxon>
        <taxon>Geodia</taxon>
    </lineage>
</organism>